<sequence length="885" mass="98101">MSDEEVVQITSLLERTISTDKEELNQIQKFLEHAAQTNLPGFLKTLSNVLLYSVNNPVARIAAGLQIKNHITSKDEAVKVQMKQRWLSFTEQDRLFIKENIFKALGTESRPSSAAQCVANVAIIELPLNLWPGLIALLAANVTDPNSSDVLRESSLETIGYICAETDRDVLKAESNTVLTAIVHGMTQPNSHVCLAATTALYNSLEFTKGNFEKKNERDYIMEVVCKATQSTETQIKVAALQCLVKIVSLYYEYMENYMTTLFPITLHAIKSDLDEEALQGIEFWSSIAEEEAEIVYERQCQEQPNEKKLMLYAEGALEFIIPVLMEKLTKQEEGDDDDDWNPCKSAGVCIMLLATCCQSNIVPHVIPFINANISNPDWRFRDASVMTLGSILGGLDQAALKSLLEPNIPVLIHLMYDSSVAVQDTSAWTFGRIFEFVPDLIINSPCLNDVLGVFIKGLKSEPRVATNICWAFSSLAQATGEDMNVLTPYFDYIVQGLLETTERGDGMRSNLRSAAYEALMDMIKCSPADCYETVKSTTLIVLSRLNQIINLQSMNEDCLDMQGLLCATLQSVIRKMSGEDVEKIADAIMNALLVMLSTSKDSGLQEDALMAISPLIENIGKGFNKYMEYFKTYLFIGLQNNMEFQVCLAAIGLVGDLSRALREDLAPYCDQIFALLFETLSNNTVNRNLKPQILSSFGDIALGIGSEFKKYLDHVLNALVQVAQLQLDPNDAEIVEYLNELREGVLAAYIGIVQGLKGEGYTPNQDVYLLEAHLPFMVRYMISICSDPNAHPGILKSCCGLVGDLCTAFGAKACPVLDNGEVHELLYKGRQSTDVTAKSLARWSAKELQKIKTFAIRKLQSPTLNSHSGIVPSPVSKQLLLIIS</sequence>
<keyword evidence="4" id="KW-0963">Cytoplasm</keyword>
<dbReference type="AlphaFoldDB" id="A0A6G0TEQ9"/>
<comment type="caution">
    <text evidence="8">The sequence shown here is derived from an EMBL/GenBank/DDBJ whole genome shotgun (WGS) entry which is preliminary data.</text>
</comment>
<evidence type="ECO:0000259" key="7">
    <source>
        <dbReference type="PROSITE" id="PS50166"/>
    </source>
</evidence>
<keyword evidence="3" id="KW-0813">Transport</keyword>
<keyword evidence="6" id="KW-0653">Protein transport</keyword>
<dbReference type="SUPFAM" id="SSF48371">
    <property type="entry name" value="ARM repeat"/>
    <property type="match status" value="1"/>
</dbReference>
<protein>
    <recommendedName>
        <fullName evidence="7">Importin N-terminal domain-containing protein</fullName>
    </recommendedName>
</protein>
<gene>
    <name evidence="8" type="ORF">AGLY_010848</name>
</gene>
<evidence type="ECO:0000313" key="9">
    <source>
        <dbReference type="Proteomes" id="UP000475862"/>
    </source>
</evidence>
<dbReference type="PROSITE" id="PS50166">
    <property type="entry name" value="IMPORTIN_B_NT"/>
    <property type="match status" value="1"/>
</dbReference>
<evidence type="ECO:0000256" key="6">
    <source>
        <dbReference type="ARBA" id="ARBA00022927"/>
    </source>
</evidence>
<dbReference type="InterPro" id="IPR001494">
    <property type="entry name" value="Importin-beta_N"/>
</dbReference>
<comment type="similarity">
    <text evidence="2">Belongs to the importin beta family. Importin beta-1 subfamily.</text>
</comment>
<accession>A0A6G0TEQ9</accession>
<dbReference type="Pfam" id="PF13513">
    <property type="entry name" value="HEAT_EZ"/>
    <property type="match status" value="1"/>
</dbReference>
<dbReference type="GO" id="GO:0005737">
    <property type="term" value="C:cytoplasm"/>
    <property type="evidence" value="ECO:0007669"/>
    <property type="project" value="UniProtKB-SubCell"/>
</dbReference>
<reference evidence="8 9" key="1">
    <citation type="submission" date="2019-08" db="EMBL/GenBank/DDBJ databases">
        <title>The genome of the soybean aphid Biotype 1, its phylome, world population structure and adaptation to the North American continent.</title>
        <authorList>
            <person name="Giordano R."/>
            <person name="Donthu R.K."/>
            <person name="Hernandez A.G."/>
            <person name="Wright C.L."/>
            <person name="Zimin A.V."/>
        </authorList>
    </citation>
    <scope>NUCLEOTIDE SEQUENCE [LARGE SCALE GENOMIC DNA]</scope>
    <source>
        <tissue evidence="8">Whole aphids</tissue>
    </source>
</reference>
<dbReference type="Proteomes" id="UP000475862">
    <property type="component" value="Unassembled WGS sequence"/>
</dbReference>
<dbReference type="Pfam" id="PF03810">
    <property type="entry name" value="IBN_N"/>
    <property type="match status" value="1"/>
</dbReference>
<evidence type="ECO:0000256" key="1">
    <source>
        <dbReference type="ARBA" id="ARBA00004496"/>
    </source>
</evidence>
<evidence type="ECO:0000256" key="4">
    <source>
        <dbReference type="ARBA" id="ARBA00022490"/>
    </source>
</evidence>
<comment type="subcellular location">
    <subcellularLocation>
        <location evidence="1">Cytoplasm</location>
    </subcellularLocation>
</comment>
<dbReference type="InterPro" id="IPR058584">
    <property type="entry name" value="IMB1_TNPO1-like_TPR"/>
</dbReference>
<keyword evidence="5" id="KW-0677">Repeat</keyword>
<dbReference type="GO" id="GO:0006606">
    <property type="term" value="P:protein import into nucleus"/>
    <property type="evidence" value="ECO:0007669"/>
    <property type="project" value="InterPro"/>
</dbReference>
<organism evidence="8 9">
    <name type="scientific">Aphis glycines</name>
    <name type="common">Soybean aphid</name>
    <dbReference type="NCBI Taxonomy" id="307491"/>
    <lineage>
        <taxon>Eukaryota</taxon>
        <taxon>Metazoa</taxon>
        <taxon>Ecdysozoa</taxon>
        <taxon>Arthropoda</taxon>
        <taxon>Hexapoda</taxon>
        <taxon>Insecta</taxon>
        <taxon>Pterygota</taxon>
        <taxon>Neoptera</taxon>
        <taxon>Paraneoptera</taxon>
        <taxon>Hemiptera</taxon>
        <taxon>Sternorrhyncha</taxon>
        <taxon>Aphidomorpha</taxon>
        <taxon>Aphidoidea</taxon>
        <taxon>Aphididae</taxon>
        <taxon>Aphidini</taxon>
        <taxon>Aphis</taxon>
        <taxon>Aphis</taxon>
    </lineage>
</organism>
<dbReference type="Pfam" id="PF25574">
    <property type="entry name" value="TPR_IMB1"/>
    <property type="match status" value="1"/>
</dbReference>
<dbReference type="SMART" id="SM00913">
    <property type="entry name" value="IBN_N"/>
    <property type="match status" value="1"/>
</dbReference>
<dbReference type="PANTHER" id="PTHR10527">
    <property type="entry name" value="IMPORTIN BETA"/>
    <property type="match status" value="1"/>
</dbReference>
<dbReference type="EMBL" id="VYZN01000041">
    <property type="protein sequence ID" value="KAE9531642.1"/>
    <property type="molecule type" value="Genomic_DNA"/>
</dbReference>
<dbReference type="GO" id="GO:0031267">
    <property type="term" value="F:small GTPase binding"/>
    <property type="evidence" value="ECO:0007669"/>
    <property type="project" value="InterPro"/>
</dbReference>
<evidence type="ECO:0000256" key="3">
    <source>
        <dbReference type="ARBA" id="ARBA00022448"/>
    </source>
</evidence>
<evidence type="ECO:0000313" key="8">
    <source>
        <dbReference type="EMBL" id="KAE9531642.1"/>
    </source>
</evidence>
<dbReference type="OrthoDB" id="10263328at2759"/>
<dbReference type="FunFam" id="1.25.10.10:FF:000027">
    <property type="entry name" value="Importin subunit beta-1"/>
    <property type="match status" value="1"/>
</dbReference>
<dbReference type="InterPro" id="IPR040122">
    <property type="entry name" value="Importin_beta"/>
</dbReference>
<evidence type="ECO:0000256" key="5">
    <source>
        <dbReference type="ARBA" id="ARBA00022737"/>
    </source>
</evidence>
<proteinExistence type="inferred from homology"/>
<name>A0A6G0TEQ9_APHGL</name>
<dbReference type="InterPro" id="IPR011989">
    <property type="entry name" value="ARM-like"/>
</dbReference>
<keyword evidence="9" id="KW-1185">Reference proteome</keyword>
<feature type="domain" description="Importin N-terminal" evidence="7">
    <location>
        <begin position="27"/>
        <end position="107"/>
    </location>
</feature>
<dbReference type="Gene3D" id="1.25.10.10">
    <property type="entry name" value="Leucine-rich Repeat Variant"/>
    <property type="match status" value="1"/>
</dbReference>
<dbReference type="InterPro" id="IPR016024">
    <property type="entry name" value="ARM-type_fold"/>
</dbReference>
<evidence type="ECO:0000256" key="2">
    <source>
        <dbReference type="ARBA" id="ARBA00010907"/>
    </source>
</evidence>